<keyword evidence="6" id="KW-0949">S-adenosyl-L-methionine</keyword>
<dbReference type="InterPro" id="IPR001094">
    <property type="entry name" value="Flavdoxin-like"/>
</dbReference>
<comment type="cofactor">
    <cofactor evidence="1">
        <name>FMN</name>
        <dbReference type="ChEBI" id="CHEBI:58210"/>
    </cofactor>
</comment>
<sequence>MARKDDGLKHFLLLYASQTGQAKAIAEEIADKAPSYGLKADIFCMSLTDRRFDIQEESCAVFIVSTTGDGEPPDSAEKFYRRIHGITLSPNYLEKLNYALLGLGDSNYIKFSLAARLLEIRLKALSAKPFYETGYGDDAFGIETGVDPWIENLFPALQKFLGVEPTSYNISAFGLLKTNESVKNFSMFSIESLSEEKIENLTIKDLPSLLKDFEIEKINVPKLPSPALAVTFEADKKPTCFVPNECILSSKGSDLTTVRLTGAKKLTVGENVKNTLELSFQFENNSIVYIPGDSFGFICSNSEDEVEALLKRLNVLHHAETPVGLSIPDSVVKKKKLPSHIQSYLSLKDLFTHSIEIRSVPKKILLRILAEYASDVKEKKALLFLSSPVGAKIYTNCIRKHSICVLDILMHYQSCIPPVETLIEYLPFLKPRFYSVASSPLQDNTSFKIVFNVLKFNEEGGRYEDREGVCTGWLQKLSSKFQENTQTYTSTDLSLVNKMSALTLNSLEHNLYIYKRTNNYFYLPADSECPVIMVGPGTGVAPFIGFLYHREKLLVMNNTINNFGETWLFYGCRYSERDFLYKTELERFNSSKVLTHLHVSLSQEAILPSNVTSRYVHESIRQNSDAVVAAIHAGGRIYVCGDANNMVHDVQKAFIDIFETSGMSATEAKSAVEKLQADHRYINDVWA</sequence>
<evidence type="ECO:0000256" key="5">
    <source>
        <dbReference type="ARBA" id="ARBA00022643"/>
    </source>
</evidence>
<dbReference type="InterPro" id="IPR008254">
    <property type="entry name" value="Flavodoxin/NO_synth"/>
</dbReference>
<organism evidence="15 16">
    <name type="scientific">Trichonephila clavata</name>
    <name type="common">Joro spider</name>
    <name type="synonym">Nephila clavata</name>
    <dbReference type="NCBI Taxonomy" id="2740835"/>
    <lineage>
        <taxon>Eukaryota</taxon>
        <taxon>Metazoa</taxon>
        <taxon>Ecdysozoa</taxon>
        <taxon>Arthropoda</taxon>
        <taxon>Chelicerata</taxon>
        <taxon>Arachnida</taxon>
        <taxon>Araneae</taxon>
        <taxon>Araneomorphae</taxon>
        <taxon>Entelegynae</taxon>
        <taxon>Araneoidea</taxon>
        <taxon>Nephilidae</taxon>
        <taxon>Trichonephila</taxon>
    </lineage>
</organism>
<evidence type="ECO:0000256" key="3">
    <source>
        <dbReference type="ARBA" id="ARBA00022605"/>
    </source>
</evidence>
<evidence type="ECO:0000256" key="8">
    <source>
        <dbReference type="ARBA" id="ARBA00022857"/>
    </source>
</evidence>
<dbReference type="Gene3D" id="3.40.50.80">
    <property type="entry name" value="Nucleotide-binding domain of ferredoxin-NADP reductase (FNR) module"/>
    <property type="match status" value="1"/>
</dbReference>
<dbReference type="Pfam" id="PF00175">
    <property type="entry name" value="NAD_binding_1"/>
    <property type="match status" value="1"/>
</dbReference>
<evidence type="ECO:0000313" key="16">
    <source>
        <dbReference type="Proteomes" id="UP000887116"/>
    </source>
</evidence>
<evidence type="ECO:0000256" key="4">
    <source>
        <dbReference type="ARBA" id="ARBA00022630"/>
    </source>
</evidence>
<comment type="cofactor">
    <cofactor evidence="2">
        <name>FAD</name>
        <dbReference type="ChEBI" id="CHEBI:57692"/>
    </cofactor>
</comment>
<protein>
    <recommendedName>
        <fullName evidence="12">Methionine synthase reductase</fullName>
        <ecNumber evidence="11">1.16.1.8</ecNumber>
    </recommendedName>
</protein>
<dbReference type="Gene3D" id="1.20.990.10">
    <property type="entry name" value="NADPH-cytochrome p450 Reductase, Chain A, domain 3"/>
    <property type="match status" value="1"/>
</dbReference>
<keyword evidence="5" id="KW-0288">FMN</keyword>
<comment type="caution">
    <text evidence="15">The sequence shown here is derived from an EMBL/GenBank/DDBJ whole genome shotgun (WGS) entry which is preliminary data.</text>
</comment>
<dbReference type="PROSITE" id="PS50902">
    <property type="entry name" value="FLAVODOXIN_LIKE"/>
    <property type="match status" value="1"/>
</dbReference>
<dbReference type="Gene3D" id="3.40.50.360">
    <property type="match status" value="1"/>
</dbReference>
<dbReference type="PRINTS" id="PR00371">
    <property type="entry name" value="FPNCR"/>
</dbReference>
<evidence type="ECO:0000256" key="6">
    <source>
        <dbReference type="ARBA" id="ARBA00022691"/>
    </source>
</evidence>
<dbReference type="FunFam" id="1.20.990.10:FF:000007">
    <property type="entry name" value="Methionine synthase reductase"/>
    <property type="match status" value="1"/>
</dbReference>
<dbReference type="FunFam" id="3.40.50.360:FF:000059">
    <property type="entry name" value="5-methyltetrahydrofolate-homocysteine methyltransferase reductase"/>
    <property type="match status" value="1"/>
</dbReference>
<keyword evidence="16" id="KW-1185">Reference proteome</keyword>
<evidence type="ECO:0000259" key="14">
    <source>
        <dbReference type="PROSITE" id="PS51384"/>
    </source>
</evidence>
<evidence type="ECO:0000256" key="11">
    <source>
        <dbReference type="ARBA" id="ARBA00039088"/>
    </source>
</evidence>
<dbReference type="EC" id="1.16.1.8" evidence="11"/>
<dbReference type="GO" id="GO:0050667">
    <property type="term" value="P:homocysteine metabolic process"/>
    <property type="evidence" value="ECO:0007669"/>
    <property type="project" value="TreeGrafter"/>
</dbReference>
<dbReference type="AlphaFoldDB" id="A0A8X6HTP2"/>
<dbReference type="InterPro" id="IPR003097">
    <property type="entry name" value="CysJ-like_FAD-binding"/>
</dbReference>
<evidence type="ECO:0000256" key="2">
    <source>
        <dbReference type="ARBA" id="ARBA00001974"/>
    </source>
</evidence>
<accession>A0A8X6HTP2</accession>
<dbReference type="Gene3D" id="2.40.30.10">
    <property type="entry name" value="Translation factors"/>
    <property type="match status" value="1"/>
</dbReference>
<dbReference type="PRINTS" id="PR00369">
    <property type="entry name" value="FLAVODOXIN"/>
</dbReference>
<dbReference type="InterPro" id="IPR029039">
    <property type="entry name" value="Flavoprotein-like_sf"/>
</dbReference>
<dbReference type="InterPro" id="IPR001433">
    <property type="entry name" value="OxRdtase_FAD/NAD-bd"/>
</dbReference>
<dbReference type="GO" id="GO:0030586">
    <property type="term" value="F:[methionine synthase] reductase (NADPH) activity"/>
    <property type="evidence" value="ECO:0007669"/>
    <property type="project" value="UniProtKB-EC"/>
</dbReference>
<feature type="domain" description="Flavodoxin-like" evidence="13">
    <location>
        <begin position="11"/>
        <end position="154"/>
    </location>
</feature>
<dbReference type="PANTHER" id="PTHR19384">
    <property type="entry name" value="NITRIC OXIDE SYNTHASE-RELATED"/>
    <property type="match status" value="1"/>
</dbReference>
<dbReference type="EMBL" id="BMAO01039163">
    <property type="protein sequence ID" value="GFR29418.1"/>
    <property type="molecule type" value="Genomic_DNA"/>
</dbReference>
<dbReference type="GO" id="GO:0009086">
    <property type="term" value="P:methionine biosynthetic process"/>
    <property type="evidence" value="ECO:0007669"/>
    <property type="project" value="UniProtKB-KW"/>
</dbReference>
<feature type="domain" description="FAD-binding FR-type" evidence="14">
    <location>
        <begin position="253"/>
        <end position="524"/>
    </location>
</feature>
<evidence type="ECO:0000256" key="12">
    <source>
        <dbReference type="ARBA" id="ARBA00040659"/>
    </source>
</evidence>
<dbReference type="InterPro" id="IPR023173">
    <property type="entry name" value="NADPH_Cyt_P450_Rdtase_alpha"/>
</dbReference>
<evidence type="ECO:0000256" key="10">
    <source>
        <dbReference type="ARBA" id="ARBA00023167"/>
    </source>
</evidence>
<dbReference type="PROSITE" id="PS51384">
    <property type="entry name" value="FAD_FR"/>
    <property type="match status" value="1"/>
</dbReference>
<dbReference type="GO" id="GO:0010181">
    <property type="term" value="F:FMN binding"/>
    <property type="evidence" value="ECO:0007669"/>
    <property type="project" value="InterPro"/>
</dbReference>
<evidence type="ECO:0000256" key="1">
    <source>
        <dbReference type="ARBA" id="ARBA00001917"/>
    </source>
</evidence>
<dbReference type="Pfam" id="PF00258">
    <property type="entry name" value="Flavodoxin_1"/>
    <property type="match status" value="1"/>
</dbReference>
<name>A0A8X6HTP2_TRICU</name>
<dbReference type="InterPro" id="IPR017938">
    <property type="entry name" value="Riboflavin_synthase-like_b-brl"/>
</dbReference>
<gene>
    <name evidence="15" type="primary">Mtrr</name>
    <name evidence="15" type="ORF">TNCT_458001</name>
</gene>
<evidence type="ECO:0000313" key="15">
    <source>
        <dbReference type="EMBL" id="GFR29418.1"/>
    </source>
</evidence>
<keyword evidence="9" id="KW-0560">Oxidoreductase</keyword>
<keyword evidence="3" id="KW-0028">Amino-acid biosynthesis</keyword>
<dbReference type="InterPro" id="IPR001709">
    <property type="entry name" value="Flavoprot_Pyr_Nucl_cyt_Rdtase"/>
</dbReference>
<dbReference type="SUPFAM" id="SSF52343">
    <property type="entry name" value="Ferredoxin reductase-like, C-terminal NADP-linked domain"/>
    <property type="match status" value="1"/>
</dbReference>
<keyword evidence="7" id="KW-0274">FAD</keyword>
<dbReference type="Proteomes" id="UP000887116">
    <property type="component" value="Unassembled WGS sequence"/>
</dbReference>
<keyword evidence="4" id="KW-0285">Flavoprotein</keyword>
<dbReference type="Pfam" id="PF00667">
    <property type="entry name" value="FAD_binding_1"/>
    <property type="match status" value="1"/>
</dbReference>
<dbReference type="SUPFAM" id="SSF52218">
    <property type="entry name" value="Flavoproteins"/>
    <property type="match status" value="1"/>
</dbReference>
<proteinExistence type="predicted"/>
<dbReference type="GO" id="GO:0050660">
    <property type="term" value="F:flavin adenine dinucleotide binding"/>
    <property type="evidence" value="ECO:0007669"/>
    <property type="project" value="TreeGrafter"/>
</dbReference>
<dbReference type="OrthoDB" id="1856718at2759"/>
<keyword evidence="8" id="KW-0521">NADP</keyword>
<dbReference type="GO" id="GO:0005829">
    <property type="term" value="C:cytosol"/>
    <property type="evidence" value="ECO:0007669"/>
    <property type="project" value="TreeGrafter"/>
</dbReference>
<dbReference type="FunFam" id="3.40.50.80:FF:000001">
    <property type="entry name" value="NADPH--cytochrome P450 reductase 1"/>
    <property type="match status" value="1"/>
</dbReference>
<reference evidence="15" key="1">
    <citation type="submission" date="2020-07" db="EMBL/GenBank/DDBJ databases">
        <title>Multicomponent nature underlies the extraordinary mechanical properties of spider dragline silk.</title>
        <authorList>
            <person name="Kono N."/>
            <person name="Nakamura H."/>
            <person name="Mori M."/>
            <person name="Yoshida Y."/>
            <person name="Ohtoshi R."/>
            <person name="Malay A.D."/>
            <person name="Moran D.A.P."/>
            <person name="Tomita M."/>
            <person name="Numata K."/>
            <person name="Arakawa K."/>
        </authorList>
    </citation>
    <scope>NUCLEOTIDE SEQUENCE</scope>
</reference>
<dbReference type="PANTHER" id="PTHR19384:SF84">
    <property type="entry name" value="METHIONINE SYNTHASE REDUCTASE"/>
    <property type="match status" value="1"/>
</dbReference>
<dbReference type="SUPFAM" id="SSF63380">
    <property type="entry name" value="Riboflavin synthase domain-like"/>
    <property type="match status" value="1"/>
</dbReference>
<dbReference type="InterPro" id="IPR039261">
    <property type="entry name" value="FNR_nucleotide-bd"/>
</dbReference>
<evidence type="ECO:0000256" key="7">
    <source>
        <dbReference type="ARBA" id="ARBA00022827"/>
    </source>
</evidence>
<dbReference type="InterPro" id="IPR017927">
    <property type="entry name" value="FAD-bd_FR_type"/>
</dbReference>
<evidence type="ECO:0000259" key="13">
    <source>
        <dbReference type="PROSITE" id="PS50902"/>
    </source>
</evidence>
<keyword evidence="10" id="KW-0486">Methionine biosynthesis</keyword>
<evidence type="ECO:0000256" key="9">
    <source>
        <dbReference type="ARBA" id="ARBA00023002"/>
    </source>
</evidence>